<reference evidence="2" key="1">
    <citation type="journal article" date="2015" name="Nat. Genet.">
        <title>The genome and transcriptome of the zoonotic hookworm Ancylostoma ceylanicum identify infection-specific gene families.</title>
        <authorList>
            <person name="Schwarz E.M."/>
            <person name="Hu Y."/>
            <person name="Antoshechkin I."/>
            <person name="Miller M.M."/>
            <person name="Sternberg P.W."/>
            <person name="Aroian R.V."/>
        </authorList>
    </citation>
    <scope>NUCLEOTIDE SEQUENCE</scope>
    <source>
        <strain evidence="2">HY135</strain>
    </source>
</reference>
<accession>A0A016UAS1</accession>
<evidence type="ECO:0000313" key="2">
    <source>
        <dbReference type="Proteomes" id="UP000024635"/>
    </source>
</evidence>
<dbReference type="EMBL" id="JARK01001384">
    <property type="protein sequence ID" value="EYC12021.1"/>
    <property type="molecule type" value="Genomic_DNA"/>
</dbReference>
<organism evidence="1 2">
    <name type="scientific">Ancylostoma ceylanicum</name>
    <dbReference type="NCBI Taxonomy" id="53326"/>
    <lineage>
        <taxon>Eukaryota</taxon>
        <taxon>Metazoa</taxon>
        <taxon>Ecdysozoa</taxon>
        <taxon>Nematoda</taxon>
        <taxon>Chromadorea</taxon>
        <taxon>Rhabditida</taxon>
        <taxon>Rhabditina</taxon>
        <taxon>Rhabditomorpha</taxon>
        <taxon>Strongyloidea</taxon>
        <taxon>Ancylostomatidae</taxon>
        <taxon>Ancylostomatinae</taxon>
        <taxon>Ancylostoma</taxon>
    </lineage>
</organism>
<proteinExistence type="predicted"/>
<sequence length="72" mass="7818">MEERLISSCSGFTLPTFQHKLFDGPKPPPDQKFDRALFNLLVCLGYGIVSAQELETTSCGGFGNVLAPLASR</sequence>
<comment type="caution">
    <text evidence="1">The sequence shown here is derived from an EMBL/GenBank/DDBJ whole genome shotgun (WGS) entry which is preliminary data.</text>
</comment>
<evidence type="ECO:0000313" key="1">
    <source>
        <dbReference type="EMBL" id="EYC12021.1"/>
    </source>
</evidence>
<dbReference type="Proteomes" id="UP000024635">
    <property type="component" value="Unassembled WGS sequence"/>
</dbReference>
<protein>
    <submittedName>
        <fullName evidence="1">Uncharacterized protein</fullName>
    </submittedName>
</protein>
<keyword evidence="2" id="KW-1185">Reference proteome</keyword>
<name>A0A016UAS1_9BILA</name>
<dbReference type="AlphaFoldDB" id="A0A016UAS1"/>
<gene>
    <name evidence="1" type="primary">Acey_s0048.g1566</name>
    <name evidence="1" type="ORF">Y032_0048g1566</name>
</gene>